<reference evidence="2 3" key="1">
    <citation type="journal article" date="2019" name="Int. J. Syst. Evol. Microbiol.">
        <title>The Global Catalogue of Microorganisms (GCM) 10K type strain sequencing project: providing services to taxonomists for standard genome sequencing and annotation.</title>
        <authorList>
            <consortium name="The Broad Institute Genomics Platform"/>
            <consortium name="The Broad Institute Genome Sequencing Center for Infectious Disease"/>
            <person name="Wu L."/>
            <person name="Ma J."/>
        </authorList>
    </citation>
    <scope>NUCLEOTIDE SEQUENCE [LARGE SCALE GENOMIC DNA]</scope>
    <source>
        <strain evidence="2 3">JCM 4505</strain>
    </source>
</reference>
<gene>
    <name evidence="2" type="ORF">GCM10010302_42300</name>
</gene>
<dbReference type="Proteomes" id="UP001501867">
    <property type="component" value="Unassembled WGS sequence"/>
</dbReference>
<organism evidence="2 3">
    <name type="scientific">Streptomyces polychromogenes</name>
    <dbReference type="NCBI Taxonomy" id="67342"/>
    <lineage>
        <taxon>Bacteria</taxon>
        <taxon>Bacillati</taxon>
        <taxon>Actinomycetota</taxon>
        <taxon>Actinomycetes</taxon>
        <taxon>Kitasatosporales</taxon>
        <taxon>Streptomycetaceae</taxon>
        <taxon>Streptomyces</taxon>
    </lineage>
</organism>
<sequence length="70" mass="7071">MSKKAPPGGGLRFPLGTGDVTASPGARGGEPWTPVRGRRGATSGHRPSRTAPSRHAEAAAPAIRMRVGGS</sequence>
<evidence type="ECO:0000313" key="2">
    <source>
        <dbReference type="EMBL" id="GAA0299297.1"/>
    </source>
</evidence>
<comment type="caution">
    <text evidence="2">The sequence shown here is derived from an EMBL/GenBank/DDBJ whole genome shotgun (WGS) entry which is preliminary data.</text>
</comment>
<name>A0ABN0VGH1_9ACTN</name>
<dbReference type="RefSeq" id="WP_344161738.1">
    <property type="nucleotide sequence ID" value="NZ_BAAABV010000021.1"/>
</dbReference>
<evidence type="ECO:0000256" key="1">
    <source>
        <dbReference type="SAM" id="MobiDB-lite"/>
    </source>
</evidence>
<accession>A0ABN0VGH1</accession>
<dbReference type="EMBL" id="BAAABV010000021">
    <property type="protein sequence ID" value="GAA0299297.1"/>
    <property type="molecule type" value="Genomic_DNA"/>
</dbReference>
<feature type="compositionally biased region" description="Low complexity" evidence="1">
    <location>
        <begin position="49"/>
        <end position="70"/>
    </location>
</feature>
<keyword evidence="3" id="KW-1185">Reference proteome</keyword>
<feature type="region of interest" description="Disordered" evidence="1">
    <location>
        <begin position="1"/>
        <end position="70"/>
    </location>
</feature>
<evidence type="ECO:0000313" key="3">
    <source>
        <dbReference type="Proteomes" id="UP001501867"/>
    </source>
</evidence>
<proteinExistence type="predicted"/>
<protein>
    <submittedName>
        <fullName evidence="2">Uncharacterized protein</fullName>
    </submittedName>
</protein>